<organism evidence="2 3">
    <name type="scientific">Nepenthes gracilis</name>
    <name type="common">Slender pitcher plant</name>
    <dbReference type="NCBI Taxonomy" id="150966"/>
    <lineage>
        <taxon>Eukaryota</taxon>
        <taxon>Viridiplantae</taxon>
        <taxon>Streptophyta</taxon>
        <taxon>Embryophyta</taxon>
        <taxon>Tracheophyta</taxon>
        <taxon>Spermatophyta</taxon>
        <taxon>Magnoliopsida</taxon>
        <taxon>eudicotyledons</taxon>
        <taxon>Gunneridae</taxon>
        <taxon>Pentapetalae</taxon>
        <taxon>Caryophyllales</taxon>
        <taxon>Nepenthaceae</taxon>
        <taxon>Nepenthes</taxon>
    </lineage>
</organism>
<evidence type="ECO:0000313" key="3">
    <source>
        <dbReference type="Proteomes" id="UP001279734"/>
    </source>
</evidence>
<feature type="transmembrane region" description="Helical" evidence="1">
    <location>
        <begin position="178"/>
        <end position="198"/>
    </location>
</feature>
<accession>A0AAD3XRM1</accession>
<dbReference type="EMBL" id="BSYO01000013">
    <property type="protein sequence ID" value="GMH13951.1"/>
    <property type="molecule type" value="Genomic_DNA"/>
</dbReference>
<keyword evidence="1" id="KW-0472">Membrane</keyword>
<feature type="transmembrane region" description="Helical" evidence="1">
    <location>
        <begin position="116"/>
        <end position="141"/>
    </location>
</feature>
<keyword evidence="3" id="KW-1185">Reference proteome</keyword>
<sequence>MHAISRGIAFFFRGDILIRGAAICRKRNCPRCCGKRLPASGVGLGGLQAFPPARLRVSYCLEMSLSSWCHSGYVGVSLELPCCLIGLGLLRLLACSGFLSSIVLRMRLAVRLFVGWCHFMVLPLRVCGIPIVTVICSVVVLSEVLRLFLESWCSSTLWRGFLGYSWLRMLELVLMNSLRVGVGVIFGLILAVPRAASLGSLLPCLYYDTILLKNDEPAVFLLLSGALDVFSVQLFGISLKRSSPGWGLWQSGASSVLLDRCNPGAPCGDFAGCLRMVSSAILVKLDYRAVAHCPWPEGRIRMHDK</sequence>
<dbReference type="AlphaFoldDB" id="A0AAD3XRM1"/>
<keyword evidence="1" id="KW-1133">Transmembrane helix</keyword>
<gene>
    <name evidence="2" type="ORF">Nepgr_015792</name>
</gene>
<reference evidence="2" key="1">
    <citation type="submission" date="2023-05" db="EMBL/GenBank/DDBJ databases">
        <title>Nepenthes gracilis genome sequencing.</title>
        <authorList>
            <person name="Fukushima K."/>
        </authorList>
    </citation>
    <scope>NUCLEOTIDE SEQUENCE</scope>
    <source>
        <strain evidence="2">SING2019-196</strain>
    </source>
</reference>
<evidence type="ECO:0000256" key="1">
    <source>
        <dbReference type="SAM" id="Phobius"/>
    </source>
</evidence>
<evidence type="ECO:0000313" key="2">
    <source>
        <dbReference type="EMBL" id="GMH13951.1"/>
    </source>
</evidence>
<protein>
    <submittedName>
        <fullName evidence="2">Uncharacterized protein</fullName>
    </submittedName>
</protein>
<comment type="caution">
    <text evidence="2">The sequence shown here is derived from an EMBL/GenBank/DDBJ whole genome shotgun (WGS) entry which is preliminary data.</text>
</comment>
<feature type="transmembrane region" description="Helical" evidence="1">
    <location>
        <begin position="84"/>
        <end position="104"/>
    </location>
</feature>
<name>A0AAD3XRM1_NEPGR</name>
<dbReference type="Proteomes" id="UP001279734">
    <property type="component" value="Unassembled WGS sequence"/>
</dbReference>
<proteinExistence type="predicted"/>
<feature type="transmembrane region" description="Helical" evidence="1">
    <location>
        <begin position="218"/>
        <end position="239"/>
    </location>
</feature>
<keyword evidence="1" id="KW-0812">Transmembrane</keyword>